<evidence type="ECO:0000313" key="2">
    <source>
        <dbReference type="Proteomes" id="UP001177140"/>
    </source>
</evidence>
<dbReference type="AlphaFoldDB" id="A0AA41S0V7"/>
<gene>
    <name evidence="1" type="ORF">MKW94_012695</name>
</gene>
<dbReference type="Proteomes" id="UP001177140">
    <property type="component" value="Unassembled WGS sequence"/>
</dbReference>
<organism evidence="1 2">
    <name type="scientific">Papaver nudicaule</name>
    <name type="common">Iceland poppy</name>
    <dbReference type="NCBI Taxonomy" id="74823"/>
    <lineage>
        <taxon>Eukaryota</taxon>
        <taxon>Viridiplantae</taxon>
        <taxon>Streptophyta</taxon>
        <taxon>Embryophyta</taxon>
        <taxon>Tracheophyta</taxon>
        <taxon>Spermatophyta</taxon>
        <taxon>Magnoliopsida</taxon>
        <taxon>Ranunculales</taxon>
        <taxon>Papaveraceae</taxon>
        <taxon>Papaveroideae</taxon>
        <taxon>Papaver</taxon>
    </lineage>
</organism>
<sequence>INPVSSLTNESPVFGVGRLFHQRRSSRGRKSFVCPVTWHGPIYFPHLVSPVTWHGHFRGLILERLQ</sequence>
<reference evidence="1" key="1">
    <citation type="submission" date="2022-03" db="EMBL/GenBank/DDBJ databases">
        <title>A functionally conserved STORR gene fusion in Papaver species that diverged 16.8 million years ago.</title>
        <authorList>
            <person name="Catania T."/>
        </authorList>
    </citation>
    <scope>NUCLEOTIDE SEQUENCE</scope>
    <source>
        <strain evidence="1">S-191538</strain>
    </source>
</reference>
<dbReference type="EMBL" id="JAJJMA010064649">
    <property type="protein sequence ID" value="MCL7027119.1"/>
    <property type="molecule type" value="Genomic_DNA"/>
</dbReference>
<evidence type="ECO:0000313" key="1">
    <source>
        <dbReference type="EMBL" id="MCL7027119.1"/>
    </source>
</evidence>
<feature type="non-terminal residue" evidence="1">
    <location>
        <position position="66"/>
    </location>
</feature>
<accession>A0AA41S0V7</accession>
<comment type="caution">
    <text evidence="1">The sequence shown here is derived from an EMBL/GenBank/DDBJ whole genome shotgun (WGS) entry which is preliminary data.</text>
</comment>
<proteinExistence type="predicted"/>
<name>A0AA41S0V7_PAPNU</name>
<keyword evidence="2" id="KW-1185">Reference proteome</keyword>
<feature type="non-terminal residue" evidence="1">
    <location>
        <position position="1"/>
    </location>
</feature>
<protein>
    <submittedName>
        <fullName evidence="1">Uncharacterized protein</fullName>
    </submittedName>
</protein>